<feature type="transmembrane region" description="Helical" evidence="8">
    <location>
        <begin position="195"/>
        <end position="215"/>
    </location>
</feature>
<dbReference type="PANTHER" id="PTHR42901:SF1">
    <property type="entry name" value="ALCOHOL DEHYDROGENASE"/>
    <property type="match status" value="1"/>
</dbReference>
<evidence type="ECO:0000256" key="5">
    <source>
        <dbReference type="ARBA" id="ARBA00023002"/>
    </source>
</evidence>
<dbReference type="InterPro" id="IPR002347">
    <property type="entry name" value="SDR_fam"/>
</dbReference>
<reference evidence="10 11" key="1">
    <citation type="journal article" date="2017" name="Mycologia">
        <title>Bifiguratus adelaidae, gen. et sp. nov., a new member of Mucoromycotina in endophytic and soil-dwelling habitats.</title>
        <authorList>
            <person name="Torres-Cruz T.J."/>
            <person name="Billingsley Tobias T.L."/>
            <person name="Almatruk M."/>
            <person name="Hesse C."/>
            <person name="Kuske C.R."/>
            <person name="Desiro A."/>
            <person name="Benucci G.M."/>
            <person name="Bonito G."/>
            <person name="Stajich J.E."/>
            <person name="Dunlap C."/>
            <person name="Arnold A.E."/>
            <person name="Porras-Alfaro A."/>
        </authorList>
    </citation>
    <scope>NUCLEOTIDE SEQUENCE [LARGE SCALE GENOMIC DNA]</scope>
    <source>
        <strain evidence="10 11">AZ0501</strain>
    </source>
</reference>
<feature type="region of interest" description="Disordered" evidence="7">
    <location>
        <begin position="1"/>
        <end position="60"/>
    </location>
</feature>
<feature type="compositionally biased region" description="Polar residues" evidence="7">
    <location>
        <begin position="1"/>
        <end position="10"/>
    </location>
</feature>
<evidence type="ECO:0000256" key="2">
    <source>
        <dbReference type="ARBA" id="ARBA00006484"/>
    </source>
</evidence>
<accession>A0A261Y745</accession>
<comment type="subcellular location">
    <subcellularLocation>
        <location evidence="1">Membrane</location>
        <topology evidence="1">Multi-pass membrane protein</topology>
    </subcellularLocation>
</comment>
<keyword evidence="4 8" id="KW-1133">Transmembrane helix</keyword>
<keyword evidence="6 8" id="KW-0472">Membrane</keyword>
<dbReference type="GO" id="GO:0016020">
    <property type="term" value="C:membrane"/>
    <property type="evidence" value="ECO:0007669"/>
    <property type="project" value="UniProtKB-SubCell"/>
</dbReference>
<keyword evidence="11" id="KW-1185">Reference proteome</keyword>
<comment type="similarity">
    <text evidence="2">Belongs to the short-chain dehydrogenases/reductases (SDR) family.</text>
</comment>
<dbReference type="EMBL" id="MVBO01000003">
    <property type="protein sequence ID" value="OZJ06427.1"/>
    <property type="molecule type" value="Genomic_DNA"/>
</dbReference>
<feature type="transmembrane region" description="Helical" evidence="8">
    <location>
        <begin position="163"/>
        <end position="183"/>
    </location>
</feature>
<dbReference type="GO" id="GO:0016491">
    <property type="term" value="F:oxidoreductase activity"/>
    <property type="evidence" value="ECO:0007669"/>
    <property type="project" value="UniProtKB-KW"/>
</dbReference>
<evidence type="ECO:0000256" key="3">
    <source>
        <dbReference type="ARBA" id="ARBA00022692"/>
    </source>
</evidence>
<name>A0A261Y745_9FUNG</name>
<evidence type="ECO:0000313" key="11">
    <source>
        <dbReference type="Proteomes" id="UP000242875"/>
    </source>
</evidence>
<feature type="transmembrane region" description="Helical" evidence="8">
    <location>
        <begin position="288"/>
        <end position="309"/>
    </location>
</feature>
<dbReference type="Pfam" id="PF00106">
    <property type="entry name" value="adh_short"/>
    <property type="match status" value="1"/>
</dbReference>
<dbReference type="InterPro" id="IPR018499">
    <property type="entry name" value="Tetraspanin/Peripherin"/>
</dbReference>
<comment type="caution">
    <text evidence="10">The sequence shown here is derived from an EMBL/GenBank/DDBJ whole genome shotgun (WGS) entry which is preliminary data.</text>
</comment>
<dbReference type="PRINTS" id="PR00081">
    <property type="entry name" value="GDHRDH"/>
</dbReference>
<proteinExistence type="inferred from homology"/>
<dbReference type="Proteomes" id="UP000242875">
    <property type="component" value="Unassembled WGS sequence"/>
</dbReference>
<evidence type="ECO:0000256" key="8">
    <source>
        <dbReference type="SAM" id="Phobius"/>
    </source>
</evidence>
<evidence type="ECO:0000256" key="7">
    <source>
        <dbReference type="SAM" id="MobiDB-lite"/>
    </source>
</evidence>
<feature type="transmembrane region" description="Helical" evidence="8">
    <location>
        <begin position="122"/>
        <end position="151"/>
    </location>
</feature>
<protein>
    <recommendedName>
        <fullName evidence="9">Ketoreductase domain-containing protein</fullName>
    </recommendedName>
</protein>
<dbReference type="SMART" id="SM00822">
    <property type="entry name" value="PKS_KR"/>
    <property type="match status" value="1"/>
</dbReference>
<sequence>MSYDRVSQSGEGPEMRQRMSMPPHPPSHNSSPSPSNLPPGANYFSDDYPDSDPENALPEPVMPWLRSEAGSRPTSPGMGPGYLHSPWRDSMASISGSSLHVVKRFPEAPGLKKRMRWTKHKWLLLFANTLLFIYGLGCVILALLTYFQLYLRAPVVIVSEETLLILATVAGSICLFTSLLGYAGIMLNNRSILTLYNLMLWPCFAMIASVGYVAYKRQRWNLPGKLSFQWHFQFSAADRYIVQTNLHCCGYKTFSDFPERSNKCYPRTLLPGCQFKYQQFQRMLLTDAYIVAFSVVPAHMFVIIVALMCGNHVNRQFGKNLPPKIYRVDPSVAVIGGDLVAGTPTGSTFNLHPIAIDPASPRLSVKGQSVVITGGGSGIGAEIAKAFARAGASHIALLGRRETVLIKTKQAIEGKHPNTKVHTVAADVVDKEAVVNAFSHFKTIAGTVDILINNAGYLSTLGPFAEVDFDDWWLGYEINVKGAFYVTKAFLAVASNDAVIVNISAAMAHAEYFPGFSSYHTSKLAAAKFFDYVQREHSHIFVVNVHPGVYVTDMARKGLGAKMDTSRFGNDIVLAAWFTVWVVSSEARFLKGKFVWANWDVDELKARRKEIEGTSRFTLGLLGWP</sequence>
<dbReference type="InterPro" id="IPR057326">
    <property type="entry name" value="KR_dom"/>
</dbReference>
<evidence type="ECO:0000313" key="10">
    <source>
        <dbReference type="EMBL" id="OZJ06427.1"/>
    </source>
</evidence>
<keyword evidence="5" id="KW-0560">Oxidoreductase</keyword>
<keyword evidence="3 8" id="KW-0812">Transmembrane</keyword>
<dbReference type="CDD" id="cd05233">
    <property type="entry name" value="SDR_c"/>
    <property type="match status" value="1"/>
</dbReference>
<dbReference type="PANTHER" id="PTHR42901">
    <property type="entry name" value="ALCOHOL DEHYDROGENASE"/>
    <property type="match status" value="1"/>
</dbReference>
<dbReference type="SUPFAM" id="SSF51735">
    <property type="entry name" value="NAD(P)-binding Rossmann-fold domains"/>
    <property type="match status" value="1"/>
</dbReference>
<dbReference type="Pfam" id="PF00335">
    <property type="entry name" value="Tetraspanin"/>
    <property type="match status" value="1"/>
</dbReference>
<evidence type="ECO:0000256" key="4">
    <source>
        <dbReference type="ARBA" id="ARBA00022989"/>
    </source>
</evidence>
<dbReference type="OrthoDB" id="2156690at2759"/>
<evidence type="ECO:0000256" key="1">
    <source>
        <dbReference type="ARBA" id="ARBA00004141"/>
    </source>
</evidence>
<evidence type="ECO:0000256" key="6">
    <source>
        <dbReference type="ARBA" id="ARBA00023136"/>
    </source>
</evidence>
<feature type="domain" description="Ketoreductase" evidence="9">
    <location>
        <begin position="368"/>
        <end position="548"/>
    </location>
</feature>
<dbReference type="Gene3D" id="3.40.50.720">
    <property type="entry name" value="NAD(P)-binding Rossmann-like Domain"/>
    <property type="match status" value="1"/>
</dbReference>
<dbReference type="AlphaFoldDB" id="A0A261Y745"/>
<dbReference type="InterPro" id="IPR036291">
    <property type="entry name" value="NAD(P)-bd_dom_sf"/>
</dbReference>
<gene>
    <name evidence="10" type="ORF">BZG36_00460</name>
</gene>
<organism evidence="10 11">
    <name type="scientific">Bifiguratus adelaidae</name>
    <dbReference type="NCBI Taxonomy" id="1938954"/>
    <lineage>
        <taxon>Eukaryota</taxon>
        <taxon>Fungi</taxon>
        <taxon>Fungi incertae sedis</taxon>
        <taxon>Mucoromycota</taxon>
        <taxon>Mucoromycotina</taxon>
        <taxon>Endogonomycetes</taxon>
        <taxon>Endogonales</taxon>
        <taxon>Endogonales incertae sedis</taxon>
        <taxon>Bifiguratus</taxon>
    </lineage>
</organism>
<evidence type="ECO:0000259" key="9">
    <source>
        <dbReference type="SMART" id="SM00822"/>
    </source>
</evidence>